<name>A0A915ZJ69_9GLOM</name>
<evidence type="ECO:0000313" key="3">
    <source>
        <dbReference type="Proteomes" id="UP000684084"/>
    </source>
</evidence>
<feature type="compositionally biased region" description="Acidic residues" evidence="1">
    <location>
        <begin position="60"/>
        <end position="98"/>
    </location>
</feature>
<dbReference type="EMBL" id="CAGKOT010000040">
    <property type="protein sequence ID" value="CAB5379462.1"/>
    <property type="molecule type" value="Genomic_DNA"/>
</dbReference>
<comment type="caution">
    <text evidence="2">The sequence shown here is derived from an EMBL/GenBank/DDBJ whole genome shotgun (WGS) entry which is preliminary data.</text>
</comment>
<accession>A0A915ZJ69</accession>
<reference evidence="2" key="1">
    <citation type="submission" date="2020-05" db="EMBL/GenBank/DDBJ databases">
        <authorList>
            <person name="Rincon C."/>
            <person name="Sanders R I."/>
            <person name="Robbins C."/>
            <person name="Chaturvedi A."/>
        </authorList>
    </citation>
    <scope>NUCLEOTIDE SEQUENCE</scope>
    <source>
        <strain evidence="2">CHB12</strain>
    </source>
</reference>
<dbReference type="OrthoDB" id="2414122at2759"/>
<evidence type="ECO:0000313" key="2">
    <source>
        <dbReference type="EMBL" id="CAB5379462.1"/>
    </source>
</evidence>
<gene>
    <name evidence="2" type="ORF">CHRIB12_LOCUS16645</name>
</gene>
<feature type="region of interest" description="Disordered" evidence="1">
    <location>
        <begin position="59"/>
        <end position="106"/>
    </location>
</feature>
<evidence type="ECO:0000256" key="1">
    <source>
        <dbReference type="SAM" id="MobiDB-lite"/>
    </source>
</evidence>
<feature type="region of interest" description="Disordered" evidence="1">
    <location>
        <begin position="1"/>
        <end position="28"/>
    </location>
</feature>
<dbReference type="Proteomes" id="UP000684084">
    <property type="component" value="Unassembled WGS sequence"/>
</dbReference>
<organism evidence="2 3">
    <name type="scientific">Rhizophagus irregularis</name>
    <dbReference type="NCBI Taxonomy" id="588596"/>
    <lineage>
        <taxon>Eukaryota</taxon>
        <taxon>Fungi</taxon>
        <taxon>Fungi incertae sedis</taxon>
        <taxon>Mucoromycota</taxon>
        <taxon>Glomeromycotina</taxon>
        <taxon>Glomeromycetes</taxon>
        <taxon>Glomerales</taxon>
        <taxon>Glomeraceae</taxon>
        <taxon>Rhizophagus</taxon>
    </lineage>
</organism>
<protein>
    <submittedName>
        <fullName evidence="2">Uncharacterized protein</fullName>
    </submittedName>
</protein>
<proteinExistence type="predicted"/>
<sequence>MPLRRSSKSKNRSLNLRQRKEQVRNNVTNIDNTINDVATELKDNNDDANESGFEHYTEYNETDYVDSENENNYVDSDDENNYIESDDNESDDENDYVDSDDKNNDVVSDNEVEHKNFEGSENILENNTLPNSPFDGEFGPYFSLSTSASIFAWITKHMITTNTYEDLVKILNHPNFDVKEVPTNIRYFKKIVELDYHC</sequence>
<feature type="compositionally biased region" description="Basic residues" evidence="1">
    <location>
        <begin position="1"/>
        <end position="11"/>
    </location>
</feature>
<dbReference type="AlphaFoldDB" id="A0A915ZJ69"/>
<dbReference type="VEuPathDB" id="FungiDB:RhiirFUN_006891"/>